<dbReference type="RefSeq" id="WP_277566060.1">
    <property type="nucleotide sequence ID" value="NZ_JAPDHZ010000003.1"/>
</dbReference>
<dbReference type="EMBL" id="JAPDHZ010000003">
    <property type="protein sequence ID" value="MDG0792243.1"/>
    <property type="molecule type" value="Genomic_DNA"/>
</dbReference>
<reference evidence="1 2" key="1">
    <citation type="submission" date="2022-10" db="EMBL/GenBank/DDBJ databases">
        <title>Comparative genomic analysis of Cohnella hashimotonis sp. nov., isolated from the International Space Station.</title>
        <authorList>
            <person name="Simpson A."/>
            <person name="Venkateswaran K."/>
        </authorList>
    </citation>
    <scope>NUCLEOTIDE SEQUENCE [LARGE SCALE GENOMIC DNA]</scope>
    <source>
        <strain evidence="1 2">DSM 18997</strain>
    </source>
</reference>
<evidence type="ECO:0000313" key="1">
    <source>
        <dbReference type="EMBL" id="MDG0792243.1"/>
    </source>
</evidence>
<evidence type="ECO:0000313" key="2">
    <source>
        <dbReference type="Proteomes" id="UP001153387"/>
    </source>
</evidence>
<organism evidence="1 2">
    <name type="scientific">Cohnella ginsengisoli</name>
    <dbReference type="NCBI Taxonomy" id="425004"/>
    <lineage>
        <taxon>Bacteria</taxon>
        <taxon>Bacillati</taxon>
        <taxon>Bacillota</taxon>
        <taxon>Bacilli</taxon>
        <taxon>Bacillales</taxon>
        <taxon>Paenibacillaceae</taxon>
        <taxon>Cohnella</taxon>
    </lineage>
</organism>
<protein>
    <submittedName>
        <fullName evidence="1">Uncharacterized protein</fullName>
    </submittedName>
</protein>
<keyword evidence="2" id="KW-1185">Reference proteome</keyword>
<name>A0A9X4QMY8_9BACL</name>
<sequence length="97" mass="11279">MEVPAWFRNAIQQRLVEITSDSEVGPELLQAHIDEQKAFESLYEGMDAAQFTRYMAWEDRHLFRRALENERLYMEGMKDGAQLAAALMADSCKTYDK</sequence>
<dbReference type="AlphaFoldDB" id="A0A9X4QMY8"/>
<dbReference type="Proteomes" id="UP001153387">
    <property type="component" value="Unassembled WGS sequence"/>
</dbReference>
<comment type="caution">
    <text evidence="1">The sequence shown here is derived from an EMBL/GenBank/DDBJ whole genome shotgun (WGS) entry which is preliminary data.</text>
</comment>
<accession>A0A9X4QMY8</accession>
<proteinExistence type="predicted"/>
<gene>
    <name evidence="1" type="ORF">OMP38_16240</name>
</gene>